<dbReference type="OrthoDB" id="686384at2759"/>
<dbReference type="SUPFAM" id="SSF51430">
    <property type="entry name" value="NAD(P)-linked oxidoreductase"/>
    <property type="match status" value="1"/>
</dbReference>
<keyword evidence="2" id="KW-0282">Flagellum</keyword>
<dbReference type="PROSITE" id="PS00062">
    <property type="entry name" value="ALDOKETO_REDUCTASE_2"/>
    <property type="match status" value="1"/>
</dbReference>
<dbReference type="PANTHER" id="PTHR43147">
    <property type="entry name" value="PROTEIN TAS"/>
    <property type="match status" value="1"/>
</dbReference>
<comment type="caution">
    <text evidence="2">The sequence shown here is derived from an EMBL/GenBank/DDBJ whole genome shotgun (WGS) entry which is preliminary data.</text>
</comment>
<dbReference type="STRING" id="154538.A0A1M2W464"/>
<proteinExistence type="predicted"/>
<dbReference type="GO" id="GO:0016491">
    <property type="term" value="F:oxidoreductase activity"/>
    <property type="evidence" value="ECO:0007669"/>
    <property type="project" value="InterPro"/>
</dbReference>
<dbReference type="InterPro" id="IPR023210">
    <property type="entry name" value="NADP_OxRdtase_dom"/>
</dbReference>
<dbReference type="InterPro" id="IPR018170">
    <property type="entry name" value="Aldo/ket_reductase_CS"/>
</dbReference>
<feature type="domain" description="NADP-dependent oxidoreductase" evidence="1">
    <location>
        <begin position="18"/>
        <end position="316"/>
    </location>
</feature>
<evidence type="ECO:0000313" key="3">
    <source>
        <dbReference type="Proteomes" id="UP000184267"/>
    </source>
</evidence>
<dbReference type="EMBL" id="MNAD01000277">
    <property type="protein sequence ID" value="OJT14552.1"/>
    <property type="molecule type" value="Genomic_DNA"/>
</dbReference>
<dbReference type="InterPro" id="IPR036812">
    <property type="entry name" value="NAD(P)_OxRdtase_dom_sf"/>
</dbReference>
<dbReference type="Pfam" id="PF00248">
    <property type="entry name" value="Aldo_ket_red"/>
    <property type="match status" value="1"/>
</dbReference>
<dbReference type="CDD" id="cd19101">
    <property type="entry name" value="AKR_unchar"/>
    <property type="match status" value="1"/>
</dbReference>
<keyword evidence="3" id="KW-1185">Reference proteome</keyword>
<protein>
    <submittedName>
        <fullName evidence="2">Flagellar radial spoke protein 5</fullName>
    </submittedName>
</protein>
<accession>A0A1M2W464</accession>
<evidence type="ECO:0000313" key="2">
    <source>
        <dbReference type="EMBL" id="OJT14552.1"/>
    </source>
</evidence>
<sequence>MQGETRFTLAPGTTLPRIWTGLWQLSSSAWGSAPAQKVRDAMASYTAKGYGAFADHYGPAESLFGQFIKNLPEGERPFGATKWAVFNPMEVSHDTVKTAIDERCMQMQTQCIDLLQFFWQNYQDRSYINALQLLLQLRSEGKIRHLGLCNFDTRRADEVCTVLGPGCIVSNQVQFSIIDVRPLHGMHDICERHGIKVLAYGVLCGGLLTDHWLGKSEPELYAGLNPSQRKYLDVILKAWGTWDLFQALLRVLRGIADRHGNVNIANVAVRWVLEHPFVGAVIIGARLGLADHADDNNRVFTFALTERDKAEIEQIEKQSNSASMIMTIGDCGAEYR</sequence>
<dbReference type="AlphaFoldDB" id="A0A1M2W464"/>
<dbReference type="Proteomes" id="UP000184267">
    <property type="component" value="Unassembled WGS sequence"/>
</dbReference>
<dbReference type="PANTHER" id="PTHR43147:SF2">
    <property type="entry name" value="NADP-DEPENDENT OXIDOREDUCTASE DOMAIN-CONTAINING PROTEIN"/>
    <property type="match status" value="1"/>
</dbReference>
<name>A0A1M2W464_TRAPU</name>
<evidence type="ECO:0000259" key="1">
    <source>
        <dbReference type="Pfam" id="PF00248"/>
    </source>
</evidence>
<gene>
    <name evidence="2" type="ORF">TRAPUB_8885</name>
</gene>
<dbReference type="OMA" id="MIMTIGD"/>
<keyword evidence="2" id="KW-0969">Cilium</keyword>
<dbReference type="Gene3D" id="3.20.20.100">
    <property type="entry name" value="NADP-dependent oxidoreductase domain"/>
    <property type="match status" value="1"/>
</dbReference>
<reference evidence="2 3" key="1">
    <citation type="submission" date="2016-10" db="EMBL/GenBank/DDBJ databases">
        <title>Genome sequence of the basidiomycete white-rot fungus Trametes pubescens.</title>
        <authorList>
            <person name="Makela M.R."/>
            <person name="Granchi Z."/>
            <person name="Peng M."/>
            <person name="De Vries R.P."/>
            <person name="Grigoriev I."/>
            <person name="Riley R."/>
            <person name="Hilden K."/>
        </authorList>
    </citation>
    <scope>NUCLEOTIDE SEQUENCE [LARGE SCALE GENOMIC DNA]</scope>
    <source>
        <strain evidence="2 3">FBCC735</strain>
    </source>
</reference>
<keyword evidence="2" id="KW-0966">Cell projection</keyword>
<organism evidence="2 3">
    <name type="scientific">Trametes pubescens</name>
    <name type="common">White-rot fungus</name>
    <dbReference type="NCBI Taxonomy" id="154538"/>
    <lineage>
        <taxon>Eukaryota</taxon>
        <taxon>Fungi</taxon>
        <taxon>Dikarya</taxon>
        <taxon>Basidiomycota</taxon>
        <taxon>Agaricomycotina</taxon>
        <taxon>Agaricomycetes</taxon>
        <taxon>Polyporales</taxon>
        <taxon>Polyporaceae</taxon>
        <taxon>Trametes</taxon>
    </lineage>
</organism>